<reference evidence="3" key="1">
    <citation type="journal article" date="2019" name="PLoS Negl. Trop. Dis.">
        <title>Revisiting the worldwide diversity of Leptospira species in the environment.</title>
        <authorList>
            <person name="Vincent A.T."/>
            <person name="Schiettekatte O."/>
            <person name="Bourhy P."/>
            <person name="Veyrier F.J."/>
            <person name="Picardeau M."/>
        </authorList>
    </citation>
    <scope>NUCLEOTIDE SEQUENCE [LARGE SCALE GENOMIC DNA]</scope>
    <source>
        <strain evidence="3">201400974</strain>
    </source>
</reference>
<keyword evidence="2" id="KW-0732">Signal</keyword>
<accession>A0A4R9LSL3</accession>
<evidence type="ECO:0000256" key="1">
    <source>
        <dbReference type="PROSITE-ProRule" id="PRU00339"/>
    </source>
</evidence>
<gene>
    <name evidence="3" type="ORF">EHS11_08485</name>
</gene>
<dbReference type="AlphaFoldDB" id="A0A4R9LSL3"/>
<feature type="repeat" description="TPR" evidence="1">
    <location>
        <begin position="143"/>
        <end position="176"/>
    </location>
</feature>
<comment type="caution">
    <text evidence="3">The sequence shown here is derived from an EMBL/GenBank/DDBJ whole genome shotgun (WGS) entry which is preliminary data.</text>
</comment>
<dbReference type="SMART" id="SM00028">
    <property type="entry name" value="TPR"/>
    <property type="match status" value="1"/>
</dbReference>
<dbReference type="EMBL" id="RQHV01000042">
    <property type="protein sequence ID" value="TGN11178.1"/>
    <property type="molecule type" value="Genomic_DNA"/>
</dbReference>
<name>A0A4R9LSL3_9LEPT</name>
<evidence type="ECO:0000256" key="2">
    <source>
        <dbReference type="SAM" id="SignalP"/>
    </source>
</evidence>
<keyword evidence="4" id="KW-1185">Reference proteome</keyword>
<proteinExistence type="predicted"/>
<evidence type="ECO:0000313" key="4">
    <source>
        <dbReference type="Proteomes" id="UP000298264"/>
    </source>
</evidence>
<sequence>MFLKNTLLLFVLFSSSFCSYSVRNQEALESDQKFIKLSETDPAFRCNQESLHYARKGDLNRAELAWDGCAKEFFQSYQIHLNRLRFYYVLEEYEIIKRKIESDSPARNSPVYTKIVQELYDTLRWEERVIVLDALSRVRGWELYSYEELANYYLHQGNFPFAESYYNQVLEINPFHEDALFGMTEIQTHNEKWYSVLDYGKSLVVAAKKNKDFHYFLLKANYELGRYAEGLKWVENASDKEKSQISFLEVWRDLLLLSKDKPNWNPLLPYYRKAVAEGYAVPESVFFPTLDASGREARKAIRTGRE</sequence>
<dbReference type="Gene3D" id="1.25.40.10">
    <property type="entry name" value="Tetratricopeptide repeat domain"/>
    <property type="match status" value="1"/>
</dbReference>
<dbReference type="SUPFAM" id="SSF48452">
    <property type="entry name" value="TPR-like"/>
    <property type="match status" value="1"/>
</dbReference>
<evidence type="ECO:0000313" key="3">
    <source>
        <dbReference type="EMBL" id="TGN11178.1"/>
    </source>
</evidence>
<dbReference type="Proteomes" id="UP000298264">
    <property type="component" value="Unassembled WGS sequence"/>
</dbReference>
<dbReference type="InterPro" id="IPR019734">
    <property type="entry name" value="TPR_rpt"/>
</dbReference>
<feature type="signal peptide" evidence="2">
    <location>
        <begin position="1"/>
        <end position="20"/>
    </location>
</feature>
<protein>
    <submittedName>
        <fullName evidence="3">Uncharacterized protein</fullName>
    </submittedName>
</protein>
<dbReference type="OrthoDB" id="337114at2"/>
<feature type="chain" id="PRO_5020593170" evidence="2">
    <location>
        <begin position="21"/>
        <end position="306"/>
    </location>
</feature>
<dbReference type="InterPro" id="IPR011990">
    <property type="entry name" value="TPR-like_helical_dom_sf"/>
</dbReference>
<keyword evidence="1" id="KW-0802">TPR repeat</keyword>
<dbReference type="PROSITE" id="PS50005">
    <property type="entry name" value="TPR"/>
    <property type="match status" value="1"/>
</dbReference>
<organism evidence="3 4">
    <name type="scientific">Leptospira ilyithenensis</name>
    <dbReference type="NCBI Taxonomy" id="2484901"/>
    <lineage>
        <taxon>Bacteria</taxon>
        <taxon>Pseudomonadati</taxon>
        <taxon>Spirochaetota</taxon>
        <taxon>Spirochaetia</taxon>
        <taxon>Leptospirales</taxon>
        <taxon>Leptospiraceae</taxon>
        <taxon>Leptospira</taxon>
    </lineage>
</organism>